<evidence type="ECO:0000256" key="1">
    <source>
        <dbReference type="SAM" id="Phobius"/>
    </source>
</evidence>
<keyword evidence="3" id="KW-1185">Reference proteome</keyword>
<reference evidence="2" key="1">
    <citation type="submission" date="2023-06" db="EMBL/GenBank/DDBJ databases">
        <authorList>
            <consortium name="Lawrence Berkeley National Laboratory"/>
            <person name="Ahrendt S."/>
            <person name="Sahu N."/>
            <person name="Indic B."/>
            <person name="Wong-Bajracharya J."/>
            <person name="Merenyi Z."/>
            <person name="Ke H.-M."/>
            <person name="Monk M."/>
            <person name="Kocsube S."/>
            <person name="Drula E."/>
            <person name="Lipzen A."/>
            <person name="Balint B."/>
            <person name="Henrissat B."/>
            <person name="Andreopoulos B."/>
            <person name="Martin F.M."/>
            <person name="Harder C.B."/>
            <person name="Rigling D."/>
            <person name="Ford K.L."/>
            <person name="Foster G.D."/>
            <person name="Pangilinan J."/>
            <person name="Papanicolaou A."/>
            <person name="Barry K."/>
            <person name="LaButti K."/>
            <person name="Viragh M."/>
            <person name="Koriabine M."/>
            <person name="Yan M."/>
            <person name="Riley R."/>
            <person name="Champramary S."/>
            <person name="Plett K.L."/>
            <person name="Tsai I.J."/>
            <person name="Slot J."/>
            <person name="Sipos G."/>
            <person name="Plett J."/>
            <person name="Nagy L.G."/>
            <person name="Grigoriev I.V."/>
        </authorList>
    </citation>
    <scope>NUCLEOTIDE SEQUENCE</scope>
    <source>
        <strain evidence="2">HWK02</strain>
    </source>
</reference>
<protein>
    <submittedName>
        <fullName evidence="2">Uncharacterized protein</fullName>
    </submittedName>
</protein>
<comment type="caution">
    <text evidence="2">The sequence shown here is derived from an EMBL/GenBank/DDBJ whole genome shotgun (WGS) entry which is preliminary data.</text>
</comment>
<gene>
    <name evidence="2" type="ORF">EDD18DRAFT_1176474</name>
</gene>
<proteinExistence type="predicted"/>
<dbReference type="Proteomes" id="UP001175228">
    <property type="component" value="Unassembled WGS sequence"/>
</dbReference>
<feature type="transmembrane region" description="Helical" evidence="1">
    <location>
        <begin position="26"/>
        <end position="55"/>
    </location>
</feature>
<evidence type="ECO:0000313" key="3">
    <source>
        <dbReference type="Proteomes" id="UP001175228"/>
    </source>
</evidence>
<name>A0AA39Q159_9AGAR</name>
<accession>A0AA39Q159</accession>
<keyword evidence="1" id="KW-1133">Transmembrane helix</keyword>
<dbReference type="EMBL" id="JAUEPU010000021">
    <property type="protein sequence ID" value="KAK0494342.1"/>
    <property type="molecule type" value="Genomic_DNA"/>
</dbReference>
<dbReference type="AlphaFoldDB" id="A0AA39Q159"/>
<keyword evidence="1" id="KW-0812">Transmembrane</keyword>
<sequence>MSSPEKSPPSDSELASPAPISPRRFIWYQIVFLVRLCLICLLAFFLLAVLNVVILNARQSIECPKEFHAPAVDDATLPWNPTFPDETSQDMFYRTTNLTTFLEEDVRGVVLLSKSLKTLSKNRALLAVEQVITDIEVWSDEVASSDQDLQGGLLDVWYRLGIDARDIFSHTVALRSTGFYVMRSIALQLRHVDLALEKLRKSWSTWNYVELHMQMKTSCGVFKEQLALMNQELDKIHAVIETSRVDSSEIEKVIQAMHSRSLILSHDEGQDSESFHEVWYTLDNITMVNLDFRLVMDSLDKDLMSIKRPTPFEICNEVNLTLLKNGGVQYPSIHYGSKPNLQGYVEMLEEYGDFDTVQRHDAWAINFWADHTLNDLTRAMEAREMEILEEESQELKEE</sequence>
<organism evidence="2 3">
    <name type="scientific">Armillaria luteobubalina</name>
    <dbReference type="NCBI Taxonomy" id="153913"/>
    <lineage>
        <taxon>Eukaryota</taxon>
        <taxon>Fungi</taxon>
        <taxon>Dikarya</taxon>
        <taxon>Basidiomycota</taxon>
        <taxon>Agaricomycotina</taxon>
        <taxon>Agaricomycetes</taxon>
        <taxon>Agaricomycetidae</taxon>
        <taxon>Agaricales</taxon>
        <taxon>Marasmiineae</taxon>
        <taxon>Physalacriaceae</taxon>
        <taxon>Armillaria</taxon>
    </lineage>
</organism>
<evidence type="ECO:0000313" key="2">
    <source>
        <dbReference type="EMBL" id="KAK0494342.1"/>
    </source>
</evidence>
<keyword evidence="1" id="KW-0472">Membrane</keyword>